<dbReference type="EMBL" id="PGFF01000001">
    <property type="protein sequence ID" value="PJJ73153.1"/>
    <property type="molecule type" value="Genomic_DNA"/>
</dbReference>
<dbReference type="InterPro" id="IPR014519">
    <property type="entry name" value="UCP024492"/>
</dbReference>
<dbReference type="AlphaFoldDB" id="A0A2M9CMN0"/>
<comment type="caution">
    <text evidence="1">The sequence shown here is derived from an EMBL/GenBank/DDBJ whole genome shotgun (WGS) entry which is preliminary data.</text>
</comment>
<protein>
    <submittedName>
        <fullName evidence="1">Uncharacterized protein DUF488</fullName>
    </submittedName>
</protein>
<evidence type="ECO:0000313" key="2">
    <source>
        <dbReference type="Proteomes" id="UP000228758"/>
    </source>
</evidence>
<organism evidence="1 2">
    <name type="scientific">Diaminobutyricimonas aerilata</name>
    <dbReference type="NCBI Taxonomy" id="1162967"/>
    <lineage>
        <taxon>Bacteria</taxon>
        <taxon>Bacillati</taxon>
        <taxon>Actinomycetota</taxon>
        <taxon>Actinomycetes</taxon>
        <taxon>Micrococcales</taxon>
        <taxon>Microbacteriaceae</taxon>
        <taxon>Diaminobutyricimonas</taxon>
    </lineage>
</organism>
<dbReference type="Pfam" id="PF04343">
    <property type="entry name" value="DUF488"/>
    <property type="match status" value="1"/>
</dbReference>
<dbReference type="PANTHER" id="PTHR39337">
    <property type="entry name" value="BLR5642 PROTEIN"/>
    <property type="match status" value="1"/>
</dbReference>
<proteinExistence type="predicted"/>
<reference evidence="1 2" key="1">
    <citation type="submission" date="2017-11" db="EMBL/GenBank/DDBJ databases">
        <title>Genomic Encyclopedia of Archaeal and Bacterial Type Strains, Phase II (KMG-II): From Individual Species to Whole Genera.</title>
        <authorList>
            <person name="Goeker M."/>
        </authorList>
    </citation>
    <scope>NUCLEOTIDE SEQUENCE [LARGE SCALE GENOMIC DNA]</scope>
    <source>
        <strain evidence="1 2">DSM 27393</strain>
    </source>
</reference>
<accession>A0A2M9CMN0</accession>
<sequence length="214" mass="24055">MAPERQVDFYRMRLVRPRRAGWTRTVRGYRGSVTDGDGATRTVYTIGHSTRSPDEFVEALRQHGVQVVADVRAVPGSRRNPQFGPEELPRSLAEAGIDYVAFTEQLDGRRYSRVGEPTVNGAWRNHSFRSYADYMQTPGFARGVDALLELADARRVAMMCAEAVPWRCHRSLIGDALVARGVPVADIMTATASRPHELRSFARVDGHRVWYPPE</sequence>
<dbReference type="PIRSF" id="PIRSF024492">
    <property type="entry name" value="UCP024492"/>
    <property type="match status" value="1"/>
</dbReference>
<gene>
    <name evidence="1" type="ORF">CLV46_2738</name>
</gene>
<dbReference type="PANTHER" id="PTHR39337:SF1">
    <property type="entry name" value="BLR5642 PROTEIN"/>
    <property type="match status" value="1"/>
</dbReference>
<dbReference type="Proteomes" id="UP000228758">
    <property type="component" value="Unassembled WGS sequence"/>
</dbReference>
<keyword evidence="2" id="KW-1185">Reference proteome</keyword>
<dbReference type="InterPro" id="IPR007438">
    <property type="entry name" value="DUF488"/>
</dbReference>
<evidence type="ECO:0000313" key="1">
    <source>
        <dbReference type="EMBL" id="PJJ73153.1"/>
    </source>
</evidence>
<name>A0A2M9CMN0_9MICO</name>